<proteinExistence type="predicted"/>
<gene>
    <name evidence="1" type="ORF">METZ01_LOCUS71382</name>
</gene>
<dbReference type="EMBL" id="UINC01005023">
    <property type="protein sequence ID" value="SVA18528.1"/>
    <property type="molecule type" value="Genomic_DNA"/>
</dbReference>
<organism evidence="1">
    <name type="scientific">marine metagenome</name>
    <dbReference type="NCBI Taxonomy" id="408172"/>
    <lineage>
        <taxon>unclassified sequences</taxon>
        <taxon>metagenomes</taxon>
        <taxon>ecological metagenomes</taxon>
    </lineage>
</organism>
<evidence type="ECO:0000313" key="1">
    <source>
        <dbReference type="EMBL" id="SVA18528.1"/>
    </source>
</evidence>
<reference evidence="1" key="1">
    <citation type="submission" date="2018-05" db="EMBL/GenBank/DDBJ databases">
        <authorList>
            <person name="Lanie J.A."/>
            <person name="Ng W.-L."/>
            <person name="Kazmierczak K.M."/>
            <person name="Andrzejewski T.M."/>
            <person name="Davidsen T.M."/>
            <person name="Wayne K.J."/>
            <person name="Tettelin H."/>
            <person name="Glass J.I."/>
            <person name="Rusch D."/>
            <person name="Podicherti R."/>
            <person name="Tsui H.-C.T."/>
            <person name="Winkler M.E."/>
        </authorList>
    </citation>
    <scope>NUCLEOTIDE SEQUENCE</scope>
</reference>
<sequence length="310" mass="37063">MPLDFQMKDKDGNLIYDSNNYIHKSEDKEPVDIDNEIAFEIKTDDFKKMGFDGIISLVQEIAEDQKVFDQMIKALKNEKKLATEDIQNAQNDTIFDKVKRIIELDIWAEAIMVTLRSANRDRLGDWWMFNNMDFYYQCKKDYFSQNGLDEMYIISQVQSWKEKAKDHINEIRKDWTSVMDRNLLIRHLEDPEYGPSVDERLRMRTVLFTKSRDEWINIALDKKNFFNTIKHYVVKSVLTEKLFSEEIQIFYGKQLHKSLVIMLWTTLEREFAHKDGMFHNIEALTRGKFKLDKDIDSGEISMKIDYRRKF</sequence>
<accession>A0A381TSQ8</accession>
<dbReference type="AlphaFoldDB" id="A0A381TSQ8"/>
<protein>
    <submittedName>
        <fullName evidence="1">Uncharacterized protein</fullName>
    </submittedName>
</protein>
<name>A0A381TSQ8_9ZZZZ</name>